<dbReference type="AlphaFoldDB" id="A0A5E7VTC0"/>
<keyword evidence="4" id="KW-0547">Nucleotide-binding</keyword>
<dbReference type="GO" id="GO:0004540">
    <property type="term" value="F:RNA nuclease activity"/>
    <property type="evidence" value="ECO:0007669"/>
    <property type="project" value="InterPro"/>
</dbReference>
<dbReference type="GO" id="GO:0016787">
    <property type="term" value="F:hydrolase activity"/>
    <property type="evidence" value="ECO:0007669"/>
    <property type="project" value="UniProtKB-KW"/>
</dbReference>
<reference evidence="6 7" key="1">
    <citation type="submission" date="2019-09" db="EMBL/GenBank/DDBJ databases">
        <authorList>
            <person name="Chandra G."/>
            <person name="Truman W A."/>
        </authorList>
    </citation>
    <scope>NUCLEOTIDE SEQUENCE [LARGE SCALE GENOMIC DNA]</scope>
    <source>
        <strain evidence="6">PS925</strain>
    </source>
</reference>
<gene>
    <name evidence="6" type="ORF">PS925_06088</name>
</gene>
<organism evidence="6 7">
    <name type="scientific">Pseudomonas fluorescens</name>
    <dbReference type="NCBI Taxonomy" id="294"/>
    <lineage>
        <taxon>Bacteria</taxon>
        <taxon>Pseudomonadati</taxon>
        <taxon>Pseudomonadota</taxon>
        <taxon>Gammaproteobacteria</taxon>
        <taxon>Pseudomonadales</taxon>
        <taxon>Pseudomonadaceae</taxon>
        <taxon>Pseudomonas</taxon>
    </lineage>
</organism>
<accession>A0A5E7VTC0</accession>
<dbReference type="PANTHER" id="PTHR34139:SF1">
    <property type="entry name" value="RNASE MJ1380-RELATED"/>
    <property type="match status" value="1"/>
</dbReference>
<dbReference type="PANTHER" id="PTHR34139">
    <property type="entry name" value="UPF0331 PROTEIN MJ0127"/>
    <property type="match status" value="1"/>
</dbReference>
<sequence length="80" mass="8987">MRQAASDALMFVEGLNKEEFAEDKRTQQAVIMSLVIIGEAATKVRNRIAHGYFDINLDVVWETVQVALPELLTVLPTEQN</sequence>
<protein>
    <recommendedName>
        <fullName evidence="8">DUF86 domain-containing protein</fullName>
    </recommendedName>
</protein>
<keyword evidence="3" id="KW-0540">Nuclease</keyword>
<keyword evidence="5" id="KW-0378">Hydrolase</keyword>
<dbReference type="InterPro" id="IPR051813">
    <property type="entry name" value="HepT_RNase_toxin"/>
</dbReference>
<dbReference type="Pfam" id="PF01934">
    <property type="entry name" value="HepT-like"/>
    <property type="match status" value="1"/>
</dbReference>
<dbReference type="InterPro" id="IPR008201">
    <property type="entry name" value="HepT-like"/>
</dbReference>
<keyword evidence="2" id="KW-1277">Toxin-antitoxin system</keyword>
<dbReference type="GO" id="GO:0110001">
    <property type="term" value="C:toxin-antitoxin complex"/>
    <property type="evidence" value="ECO:0007669"/>
    <property type="project" value="InterPro"/>
</dbReference>
<evidence type="ECO:0008006" key="8">
    <source>
        <dbReference type="Google" id="ProtNLM"/>
    </source>
</evidence>
<evidence type="ECO:0000313" key="7">
    <source>
        <dbReference type="Proteomes" id="UP000412311"/>
    </source>
</evidence>
<name>A0A5E7VTC0_PSEFL</name>
<dbReference type="EMBL" id="CABVJG010000036">
    <property type="protein sequence ID" value="VVQ26101.1"/>
    <property type="molecule type" value="Genomic_DNA"/>
</dbReference>
<evidence type="ECO:0000256" key="1">
    <source>
        <dbReference type="ARBA" id="ARBA00022553"/>
    </source>
</evidence>
<dbReference type="Proteomes" id="UP000412311">
    <property type="component" value="Unassembled WGS sequence"/>
</dbReference>
<evidence type="ECO:0000256" key="5">
    <source>
        <dbReference type="ARBA" id="ARBA00022801"/>
    </source>
</evidence>
<keyword evidence="1" id="KW-0597">Phosphoprotein</keyword>
<evidence type="ECO:0000313" key="6">
    <source>
        <dbReference type="EMBL" id="VVQ26101.1"/>
    </source>
</evidence>
<evidence type="ECO:0000256" key="4">
    <source>
        <dbReference type="ARBA" id="ARBA00022741"/>
    </source>
</evidence>
<dbReference type="RefSeq" id="WP_150795818.1">
    <property type="nucleotide sequence ID" value="NZ_CABVJG010000036.1"/>
</dbReference>
<evidence type="ECO:0000256" key="3">
    <source>
        <dbReference type="ARBA" id="ARBA00022722"/>
    </source>
</evidence>
<evidence type="ECO:0000256" key="2">
    <source>
        <dbReference type="ARBA" id="ARBA00022649"/>
    </source>
</evidence>
<dbReference type="GO" id="GO:0000166">
    <property type="term" value="F:nucleotide binding"/>
    <property type="evidence" value="ECO:0007669"/>
    <property type="project" value="UniProtKB-KW"/>
</dbReference>
<proteinExistence type="predicted"/>